<dbReference type="AlphaFoldDB" id="A0A387BH64"/>
<keyword evidence="1" id="KW-0812">Transmembrane</keyword>
<dbReference type="OrthoDB" id="2192674at2"/>
<evidence type="ECO:0000259" key="2">
    <source>
        <dbReference type="Pfam" id="PF16555"/>
    </source>
</evidence>
<evidence type="ECO:0000313" key="4">
    <source>
        <dbReference type="Proteomes" id="UP000269374"/>
    </source>
</evidence>
<protein>
    <recommendedName>
        <fullName evidence="2">Gram-positive pilin subunit D1 N-terminal domain-containing protein</fullName>
    </recommendedName>
</protein>
<dbReference type="Gene3D" id="2.60.40.10">
    <property type="entry name" value="Immunoglobulins"/>
    <property type="match status" value="1"/>
</dbReference>
<evidence type="ECO:0000313" key="3">
    <source>
        <dbReference type="EMBL" id="AYG00210.1"/>
    </source>
</evidence>
<sequence length="231" mass="25326">MMLLNKIKISTAFKIFLFISFLFFSFVSKNLTFADTSIPDTSLTIVKYKLSESQLQNSNLPKQPTGSILGANEAKDSSGNDLTIMSGVQYQIDEVIPSNDENVPFEIAPNNHSQVITTDDEGQATITLPAGIYRVTELQGAGVQNPAAPVIVQLPMTLQNGQFLNHVYLYPKSSVISAQKETTPLRNKEISNIPQTSGSESSLYPIYIALVIVICAGLYGVFIIKSEHYTK</sequence>
<dbReference type="Pfam" id="PF16555">
    <property type="entry name" value="GramPos_pilinD1"/>
    <property type="match status" value="1"/>
</dbReference>
<keyword evidence="1" id="KW-0472">Membrane</keyword>
<dbReference type="InterPro" id="IPR013783">
    <property type="entry name" value="Ig-like_fold"/>
</dbReference>
<proteinExistence type="predicted"/>
<keyword evidence="1" id="KW-1133">Transmembrane helix</keyword>
<dbReference type="Proteomes" id="UP000269374">
    <property type="component" value="Chromosome"/>
</dbReference>
<accession>A0A387BH64</accession>
<dbReference type="KEGG" id="lact:D7I46_03380"/>
<dbReference type="EMBL" id="CP032627">
    <property type="protein sequence ID" value="AYG00210.1"/>
    <property type="molecule type" value="Genomic_DNA"/>
</dbReference>
<dbReference type="InterPro" id="IPR032364">
    <property type="entry name" value="GramPos_pilinD1_N"/>
</dbReference>
<reference evidence="3 4" key="1">
    <citation type="submission" date="2018-09" db="EMBL/GenBank/DDBJ databases">
        <title>Genome sequencing of strain 1JSPR-7.</title>
        <authorList>
            <person name="Heo J."/>
            <person name="Kim S.-J."/>
            <person name="Kwon S.-W."/>
        </authorList>
    </citation>
    <scope>NUCLEOTIDE SEQUENCE [LARGE SCALE GENOMIC DNA]</scope>
    <source>
        <strain evidence="3 4">1JSPR-7</strain>
    </source>
</reference>
<dbReference type="RefSeq" id="WP_120771598.1">
    <property type="nucleotide sequence ID" value="NZ_CP032627.1"/>
</dbReference>
<evidence type="ECO:0000256" key="1">
    <source>
        <dbReference type="SAM" id="Phobius"/>
    </source>
</evidence>
<organism evidence="3 4">
    <name type="scientific">Lactococcus allomyrinae</name>
    <dbReference type="NCBI Taxonomy" id="2419773"/>
    <lineage>
        <taxon>Bacteria</taxon>
        <taxon>Bacillati</taxon>
        <taxon>Bacillota</taxon>
        <taxon>Bacilli</taxon>
        <taxon>Lactobacillales</taxon>
        <taxon>Streptococcaceae</taxon>
        <taxon>Lactococcus</taxon>
    </lineage>
</organism>
<feature type="transmembrane region" description="Helical" evidence="1">
    <location>
        <begin position="204"/>
        <end position="224"/>
    </location>
</feature>
<gene>
    <name evidence="3" type="ORF">D7I46_03380</name>
</gene>
<feature type="domain" description="Gram-positive pilin subunit D1 N-terminal" evidence="2">
    <location>
        <begin position="110"/>
        <end position="172"/>
    </location>
</feature>
<keyword evidence="4" id="KW-1185">Reference proteome</keyword>
<name>A0A387BH64_9LACT</name>